<keyword evidence="3 4" id="KW-0326">Glycosidase</keyword>
<sequence length="252" mass="25963">MIKTKFLALALLLIGTAVSPVSAKEYKAALFGVKSDGTTNNTRSIQKAVDFISENGGGELAFYVGRYLTGTIHLKSNVTIVIKEGAALMASTSPYDYDYVNGTAALIVADTAKNIGITGKGLIDGQGTLVTGHYNTQAAQGNLAAGKNTVPALIYMNGCTGVTVEGILLNNSAEDVAIFNNCTDVTVTGITVDSKLNPATAGVVLEGCTNVKLNESFIDVPAAALQTKGAASKGVSVTNSITPNGKKISPRK</sequence>
<evidence type="ECO:0000313" key="7">
    <source>
        <dbReference type="Proteomes" id="UP000006008"/>
    </source>
</evidence>
<proteinExistence type="inferred from homology"/>
<accession>G5H5L6</accession>
<evidence type="ECO:0000256" key="3">
    <source>
        <dbReference type="ARBA" id="ARBA00023295"/>
    </source>
</evidence>
<dbReference type="HOGENOM" id="CLU_1128138_0_0_10"/>
<reference evidence="6 7" key="1">
    <citation type="submission" date="2011-08" db="EMBL/GenBank/DDBJ databases">
        <title>The Genome Sequence of Alistipes indistinctus YIT 12060.</title>
        <authorList>
            <consortium name="The Broad Institute Genome Sequencing Platform"/>
            <person name="Earl A."/>
            <person name="Ward D."/>
            <person name="Feldgarden M."/>
            <person name="Gevers D."/>
            <person name="Morotomi M."/>
            <person name="Young S.K."/>
            <person name="Zeng Q."/>
            <person name="Gargeya S."/>
            <person name="Fitzgerald M."/>
            <person name="Haas B."/>
            <person name="Abouelleil A."/>
            <person name="Alvarado L."/>
            <person name="Arachchi H.M."/>
            <person name="Berlin A."/>
            <person name="Brown A."/>
            <person name="Chapman S.B."/>
            <person name="Chen Z."/>
            <person name="Dunbar C."/>
            <person name="Freedman E."/>
            <person name="Gearin G."/>
            <person name="Gellesch M."/>
            <person name="Goldberg J."/>
            <person name="Griggs A."/>
            <person name="Gujja S."/>
            <person name="Heiman D."/>
            <person name="Howarth C."/>
            <person name="Larson L."/>
            <person name="Lui A."/>
            <person name="MacDonald P.J.P."/>
            <person name="Montmayeur A."/>
            <person name="Murphy C."/>
            <person name="Neiman D."/>
            <person name="Pearson M."/>
            <person name="Priest M."/>
            <person name="Roberts A."/>
            <person name="Saif S."/>
            <person name="Shea T."/>
            <person name="Shenoy N."/>
            <person name="Sisk P."/>
            <person name="Stolte C."/>
            <person name="Sykes S."/>
            <person name="Wortman J."/>
            <person name="Nusbaum C."/>
            <person name="Birren B."/>
        </authorList>
    </citation>
    <scope>NUCLEOTIDE SEQUENCE [LARGE SCALE GENOMIC DNA]</scope>
    <source>
        <strain evidence="6 7">YIT 12060</strain>
    </source>
</reference>
<keyword evidence="5" id="KW-0732">Signal</keyword>
<keyword evidence="7" id="KW-1185">Reference proteome</keyword>
<gene>
    <name evidence="6" type="ORF">HMPREF9450_00226</name>
</gene>
<evidence type="ECO:0000256" key="1">
    <source>
        <dbReference type="ARBA" id="ARBA00008834"/>
    </source>
</evidence>
<dbReference type="STRING" id="742725.HMPREF9450_00226"/>
<name>G5H5L6_9BACT</name>
<feature type="signal peptide" evidence="5">
    <location>
        <begin position="1"/>
        <end position="23"/>
    </location>
</feature>
<evidence type="ECO:0000256" key="5">
    <source>
        <dbReference type="SAM" id="SignalP"/>
    </source>
</evidence>
<dbReference type="PANTHER" id="PTHR31339">
    <property type="entry name" value="PECTIN LYASE-RELATED"/>
    <property type="match status" value="1"/>
</dbReference>
<dbReference type="EMBL" id="ADLD01000003">
    <property type="protein sequence ID" value="EHB93455.1"/>
    <property type="molecule type" value="Genomic_DNA"/>
</dbReference>
<dbReference type="PATRIC" id="fig|742725.3.peg.256"/>
<evidence type="ECO:0000313" key="6">
    <source>
        <dbReference type="EMBL" id="EHB93455.1"/>
    </source>
</evidence>
<dbReference type="Pfam" id="PF00295">
    <property type="entry name" value="Glyco_hydro_28"/>
    <property type="match status" value="1"/>
</dbReference>
<dbReference type="OrthoDB" id="9795222at2"/>
<dbReference type="AlphaFoldDB" id="G5H5L6"/>
<evidence type="ECO:0000256" key="2">
    <source>
        <dbReference type="ARBA" id="ARBA00022801"/>
    </source>
</evidence>
<comment type="similarity">
    <text evidence="1 4">Belongs to the glycosyl hydrolase 28 family.</text>
</comment>
<protein>
    <recommendedName>
        <fullName evidence="8">Pectate lyase superfamily protein domain-containing protein</fullName>
    </recommendedName>
</protein>
<evidence type="ECO:0008006" key="8">
    <source>
        <dbReference type="Google" id="ProtNLM"/>
    </source>
</evidence>
<dbReference type="RefSeq" id="WP_009133032.1">
    <property type="nucleotide sequence ID" value="NZ_CP102250.1"/>
</dbReference>
<dbReference type="eggNOG" id="COG5434">
    <property type="taxonomic scope" value="Bacteria"/>
</dbReference>
<dbReference type="Gene3D" id="2.160.20.10">
    <property type="entry name" value="Single-stranded right-handed beta-helix, Pectin lyase-like"/>
    <property type="match status" value="1"/>
</dbReference>
<dbReference type="PANTHER" id="PTHR31339:SF9">
    <property type="entry name" value="PLASMIN AND FIBRONECTIN-BINDING PROTEIN A"/>
    <property type="match status" value="1"/>
</dbReference>
<dbReference type="GeneID" id="92816649"/>
<evidence type="ECO:0000256" key="4">
    <source>
        <dbReference type="RuleBase" id="RU361169"/>
    </source>
</evidence>
<keyword evidence="2 4" id="KW-0378">Hydrolase</keyword>
<organism evidence="6 7">
    <name type="scientific">Alistipes indistinctus YIT 12060</name>
    <dbReference type="NCBI Taxonomy" id="742725"/>
    <lineage>
        <taxon>Bacteria</taxon>
        <taxon>Pseudomonadati</taxon>
        <taxon>Bacteroidota</taxon>
        <taxon>Bacteroidia</taxon>
        <taxon>Bacteroidales</taxon>
        <taxon>Rikenellaceae</taxon>
        <taxon>Alistipes</taxon>
    </lineage>
</organism>
<dbReference type="InterPro" id="IPR000743">
    <property type="entry name" value="Glyco_hydro_28"/>
</dbReference>
<feature type="chain" id="PRO_5003477761" description="Pectate lyase superfamily protein domain-containing protein" evidence="5">
    <location>
        <begin position="24"/>
        <end position="252"/>
    </location>
</feature>
<dbReference type="GO" id="GO:0004650">
    <property type="term" value="F:polygalacturonase activity"/>
    <property type="evidence" value="ECO:0007669"/>
    <property type="project" value="InterPro"/>
</dbReference>
<comment type="caution">
    <text evidence="6">The sequence shown here is derived from an EMBL/GenBank/DDBJ whole genome shotgun (WGS) entry which is preliminary data.</text>
</comment>
<dbReference type="GO" id="GO:0005975">
    <property type="term" value="P:carbohydrate metabolic process"/>
    <property type="evidence" value="ECO:0007669"/>
    <property type="project" value="InterPro"/>
</dbReference>
<dbReference type="SUPFAM" id="SSF51126">
    <property type="entry name" value="Pectin lyase-like"/>
    <property type="match status" value="1"/>
</dbReference>
<dbReference type="InterPro" id="IPR051801">
    <property type="entry name" value="GH28_Enzymes"/>
</dbReference>
<dbReference type="InterPro" id="IPR012334">
    <property type="entry name" value="Pectin_lyas_fold"/>
</dbReference>
<dbReference type="Proteomes" id="UP000006008">
    <property type="component" value="Unassembled WGS sequence"/>
</dbReference>
<dbReference type="InterPro" id="IPR011050">
    <property type="entry name" value="Pectin_lyase_fold/virulence"/>
</dbReference>